<organism evidence="2 3">
    <name type="scientific">Pseudomonas pohangensis</name>
    <dbReference type="NCBI Taxonomy" id="364197"/>
    <lineage>
        <taxon>Bacteria</taxon>
        <taxon>Pseudomonadati</taxon>
        <taxon>Pseudomonadota</taxon>
        <taxon>Gammaproteobacteria</taxon>
        <taxon>Pseudomonadales</taxon>
        <taxon>Pseudomonadaceae</taxon>
        <taxon>Pseudomonas</taxon>
    </lineage>
</organism>
<dbReference type="AlphaFoldDB" id="A0A1H2ET83"/>
<feature type="chain" id="PRO_5009273305" description="Lipoprotein" evidence="1">
    <location>
        <begin position="18"/>
        <end position="112"/>
    </location>
</feature>
<feature type="signal peptide" evidence="1">
    <location>
        <begin position="1"/>
        <end position="17"/>
    </location>
</feature>
<protein>
    <recommendedName>
        <fullName evidence="4">Lipoprotein</fullName>
    </recommendedName>
</protein>
<evidence type="ECO:0000313" key="3">
    <source>
        <dbReference type="Proteomes" id="UP000243232"/>
    </source>
</evidence>
<gene>
    <name evidence="2" type="ORF">SAMN05216296_1058</name>
</gene>
<dbReference type="RefSeq" id="WP_090193422.1">
    <property type="nucleotide sequence ID" value="NZ_LT629785.1"/>
</dbReference>
<dbReference type="Proteomes" id="UP000243232">
    <property type="component" value="Chromosome I"/>
</dbReference>
<sequence>MLSMTQMKSLTAFMAIATLAGCQSHQQFLEQNQAAAMQTTMARAAFDLNCQDAKPTLISSKVSQPITAWGYERTEYTIGVRGCGKQAVYITWCLNPDTCNAINDSNSALTTY</sequence>
<dbReference type="OrthoDB" id="6901574at2"/>
<accession>A0A1H2ET83</accession>
<reference evidence="3" key="1">
    <citation type="submission" date="2016-10" db="EMBL/GenBank/DDBJ databases">
        <authorList>
            <person name="Varghese N."/>
            <person name="Submissions S."/>
        </authorList>
    </citation>
    <scope>NUCLEOTIDE SEQUENCE [LARGE SCALE GENOMIC DNA]</scope>
    <source>
        <strain evidence="3">DSM 17875</strain>
    </source>
</reference>
<proteinExistence type="predicted"/>
<name>A0A1H2ET83_9PSED</name>
<evidence type="ECO:0008006" key="4">
    <source>
        <dbReference type="Google" id="ProtNLM"/>
    </source>
</evidence>
<evidence type="ECO:0000313" key="2">
    <source>
        <dbReference type="EMBL" id="SDT98281.1"/>
    </source>
</evidence>
<keyword evidence="3" id="KW-1185">Reference proteome</keyword>
<dbReference type="STRING" id="364197.SAMN05216296_1058"/>
<keyword evidence="1" id="KW-0732">Signal</keyword>
<evidence type="ECO:0000256" key="1">
    <source>
        <dbReference type="SAM" id="SignalP"/>
    </source>
</evidence>
<dbReference type="EMBL" id="LT629785">
    <property type="protein sequence ID" value="SDT98281.1"/>
    <property type="molecule type" value="Genomic_DNA"/>
</dbReference>